<evidence type="ECO:0000313" key="2">
    <source>
        <dbReference type="Proteomes" id="UP000220752"/>
    </source>
</evidence>
<dbReference type="Proteomes" id="UP000220752">
    <property type="component" value="Unassembled WGS sequence"/>
</dbReference>
<sequence length="76" mass="8830">MSERQISIADMQCWIFRMAQTKWKMSPKECAELFKKYDILGFIDECYELLHVSSYACALEDVEEILKANGVNVCKS</sequence>
<gene>
    <name evidence="1" type="ORF">CGS46_05300</name>
</gene>
<evidence type="ECO:0000313" key="1">
    <source>
        <dbReference type="EMBL" id="PDX58915.1"/>
    </source>
</evidence>
<reference evidence="1 2" key="1">
    <citation type="journal article" date="2017" name="Front. Microbiol.">
        <title>New Insights into the Diversity of the Genus Faecalibacterium.</title>
        <authorList>
            <person name="Benevides L."/>
            <person name="Burman S."/>
            <person name="Martin R."/>
            <person name="Robert V."/>
            <person name="Thomas M."/>
            <person name="Miquel S."/>
            <person name="Chain F."/>
            <person name="Sokol H."/>
            <person name="Bermudez-Humaran L.G."/>
            <person name="Morrison M."/>
            <person name="Langella P."/>
            <person name="Azevedo V.A."/>
            <person name="Chatel J.M."/>
            <person name="Soares S."/>
        </authorList>
    </citation>
    <scope>NUCLEOTIDE SEQUENCE [LARGE SCALE GENOMIC DNA]</scope>
    <source>
        <strain evidence="2">CNCM I-4540</strain>
    </source>
</reference>
<organism evidence="1 2">
    <name type="scientific">Faecalibacterium langellae</name>
    <dbReference type="NCBI Taxonomy" id="3435293"/>
    <lineage>
        <taxon>Bacteria</taxon>
        <taxon>Bacillati</taxon>
        <taxon>Bacillota</taxon>
        <taxon>Clostridia</taxon>
        <taxon>Eubacteriales</taxon>
        <taxon>Oscillospiraceae</taxon>
        <taxon>Faecalibacterium</taxon>
    </lineage>
</organism>
<dbReference type="EMBL" id="NMTQ01000021">
    <property type="protein sequence ID" value="PDX58915.1"/>
    <property type="molecule type" value="Genomic_DNA"/>
</dbReference>
<dbReference type="Pfam" id="PF12668">
    <property type="entry name" value="DUF3791"/>
    <property type="match status" value="1"/>
</dbReference>
<dbReference type="AlphaFoldDB" id="A0A2A6ZBY1"/>
<name>A0A2A6ZBY1_9FIRM</name>
<comment type="caution">
    <text evidence="1">The sequence shown here is derived from an EMBL/GenBank/DDBJ whole genome shotgun (WGS) entry which is preliminary data.</text>
</comment>
<accession>A0A2A6ZBY1</accession>
<dbReference type="InterPro" id="IPR024269">
    <property type="entry name" value="DUF3791"/>
</dbReference>
<evidence type="ECO:0008006" key="3">
    <source>
        <dbReference type="Google" id="ProtNLM"/>
    </source>
</evidence>
<protein>
    <recommendedName>
        <fullName evidence="3">DUF3791 domain-containing protein</fullName>
    </recommendedName>
</protein>
<keyword evidence="2" id="KW-1185">Reference proteome</keyword>
<proteinExistence type="predicted"/>